<dbReference type="Gene3D" id="3.40.50.12500">
    <property type="match status" value="1"/>
</dbReference>
<dbReference type="Pfam" id="PF17645">
    <property type="entry name" value="Amdase"/>
    <property type="match status" value="1"/>
</dbReference>
<dbReference type="InterPro" id="IPR053714">
    <property type="entry name" value="Iso_Racemase_Enz_sf"/>
</dbReference>
<dbReference type="PANTHER" id="PTHR40267:SF1">
    <property type="entry name" value="BLR3294 PROTEIN"/>
    <property type="match status" value="1"/>
</dbReference>
<proteinExistence type="predicted"/>
<evidence type="ECO:0000313" key="2">
    <source>
        <dbReference type="Proteomes" id="UP001226762"/>
    </source>
</evidence>
<name>A0AAE3W9Y6_9RHOB</name>
<dbReference type="PIRSF" id="PIRSF015736">
    <property type="entry name" value="MI"/>
    <property type="match status" value="1"/>
</dbReference>
<keyword evidence="2" id="KW-1185">Reference proteome</keyword>
<reference evidence="1" key="1">
    <citation type="submission" date="2022-07" db="EMBL/GenBank/DDBJ databases">
        <authorList>
            <person name="Otstavnykh N."/>
            <person name="Isaeva M."/>
            <person name="Bystritskaya E."/>
        </authorList>
    </citation>
    <scope>NUCLEOTIDE SEQUENCE</scope>
    <source>
        <strain evidence="1">KCTC 52189</strain>
    </source>
</reference>
<reference evidence="1" key="2">
    <citation type="submission" date="2023-02" db="EMBL/GenBank/DDBJ databases">
        <title>'Rhodoalgimonas zhirmunskyi' gen. nov., isolated from a red alga.</title>
        <authorList>
            <person name="Nedashkovskaya O.I."/>
            <person name="Otstavnykh N.Y."/>
            <person name="Bystritskaya E.P."/>
            <person name="Balabanova L.A."/>
            <person name="Isaeva M.P."/>
        </authorList>
    </citation>
    <scope>NUCLEOTIDE SEQUENCE</scope>
    <source>
        <strain evidence="1">KCTC 52189</strain>
    </source>
</reference>
<accession>A0AAE3W9Y6</accession>
<evidence type="ECO:0000313" key="1">
    <source>
        <dbReference type="EMBL" id="MDQ2089096.1"/>
    </source>
</evidence>
<dbReference type="Proteomes" id="UP001226762">
    <property type="component" value="Unassembled WGS sequence"/>
</dbReference>
<dbReference type="EMBL" id="JANHAX010000001">
    <property type="protein sequence ID" value="MDQ2089096.1"/>
    <property type="molecule type" value="Genomic_DNA"/>
</dbReference>
<protein>
    <submittedName>
        <fullName evidence="1">Asp/Glu racemase</fullName>
    </submittedName>
</protein>
<gene>
    <name evidence="1" type="ORF">NO357_04185</name>
</gene>
<comment type="caution">
    <text evidence="1">The sequence shown here is derived from an EMBL/GenBank/DDBJ whole genome shotgun (WGS) entry which is preliminary data.</text>
</comment>
<dbReference type="InterPro" id="IPR026286">
    <property type="entry name" value="MaiA/AMDase"/>
</dbReference>
<dbReference type="AlphaFoldDB" id="A0AAE3W9Y6"/>
<sequence length="255" mass="26670">MALNYHLDQGFGTQGRLGLIVLSTDETLENEARRILGDRCVSLVHARIPAEPHVTPESLQKMAAHMQATAALLPAGLDAVGYGCTSGATVIGPGRVAELVGEAQPDARVTNPLSAVIAALNSLETKKIALLTPYVESVNAPLVAALDAAGIEVLTQASFEQSDDWSVARIAESDTLDSIEKIAKTEGCEAVFASCTNLRVLGVLEQAEAATGLPVVSSNLALIWHMLRLAGIDAAGWAPGRLFALPKGEATDRKG</sequence>
<dbReference type="RefSeq" id="WP_306734345.1">
    <property type="nucleotide sequence ID" value="NZ_JANHAX010000001.1"/>
</dbReference>
<dbReference type="PANTHER" id="PTHR40267">
    <property type="entry name" value="BLR3294 PROTEIN"/>
    <property type="match status" value="1"/>
</dbReference>
<organism evidence="1 2">
    <name type="scientific">Marimonas arenosa</name>
    <dbReference type="NCBI Taxonomy" id="1795305"/>
    <lineage>
        <taxon>Bacteria</taxon>
        <taxon>Pseudomonadati</taxon>
        <taxon>Pseudomonadota</taxon>
        <taxon>Alphaproteobacteria</taxon>
        <taxon>Rhodobacterales</taxon>
        <taxon>Paracoccaceae</taxon>
        <taxon>Marimonas</taxon>
    </lineage>
</organism>